<feature type="domain" description="Fibronectin type III-like" evidence="9">
    <location>
        <begin position="655"/>
        <end position="725"/>
    </location>
</feature>
<dbReference type="EMBL" id="JBHMFC010000031">
    <property type="protein sequence ID" value="MFB9056759.1"/>
    <property type="molecule type" value="Genomic_DNA"/>
</dbReference>
<dbReference type="InterPro" id="IPR001764">
    <property type="entry name" value="Glyco_hydro_3_N"/>
</dbReference>
<reference evidence="10 11" key="1">
    <citation type="submission" date="2024-09" db="EMBL/GenBank/DDBJ databases">
        <authorList>
            <person name="Sun Q."/>
            <person name="Mori K."/>
        </authorList>
    </citation>
    <scope>NUCLEOTIDE SEQUENCE [LARGE SCALE GENOMIC DNA]</scope>
    <source>
        <strain evidence="10 11">CECT 8622</strain>
    </source>
</reference>
<organism evidence="10 11">
    <name type="scientific">Mariniflexile ostreae</name>
    <dbReference type="NCBI Taxonomy" id="1520892"/>
    <lineage>
        <taxon>Bacteria</taxon>
        <taxon>Pseudomonadati</taxon>
        <taxon>Bacteroidota</taxon>
        <taxon>Flavobacteriia</taxon>
        <taxon>Flavobacteriales</taxon>
        <taxon>Flavobacteriaceae</taxon>
        <taxon>Mariniflexile</taxon>
    </lineage>
</organism>
<protein>
    <recommendedName>
        <fullName evidence="3">beta-glucosidase</fullName>
        <ecNumber evidence="3">3.2.1.21</ecNumber>
    </recommendedName>
</protein>
<dbReference type="InterPro" id="IPR017853">
    <property type="entry name" value="GH"/>
</dbReference>
<evidence type="ECO:0000313" key="10">
    <source>
        <dbReference type="EMBL" id="MFB9056759.1"/>
    </source>
</evidence>
<feature type="signal peptide" evidence="8">
    <location>
        <begin position="1"/>
        <end position="19"/>
    </location>
</feature>
<evidence type="ECO:0000256" key="4">
    <source>
        <dbReference type="ARBA" id="ARBA00022729"/>
    </source>
</evidence>
<evidence type="ECO:0000256" key="6">
    <source>
        <dbReference type="ARBA" id="ARBA00023295"/>
    </source>
</evidence>
<dbReference type="InterPro" id="IPR019800">
    <property type="entry name" value="Glyco_hydro_3_AS"/>
</dbReference>
<evidence type="ECO:0000256" key="1">
    <source>
        <dbReference type="ARBA" id="ARBA00000448"/>
    </source>
</evidence>
<dbReference type="SUPFAM" id="SSF51445">
    <property type="entry name" value="(Trans)glycosidases"/>
    <property type="match status" value="1"/>
</dbReference>
<dbReference type="GO" id="GO:0016787">
    <property type="term" value="F:hydrolase activity"/>
    <property type="evidence" value="ECO:0007669"/>
    <property type="project" value="UniProtKB-KW"/>
</dbReference>
<dbReference type="Pfam" id="PF00933">
    <property type="entry name" value="Glyco_hydro_3"/>
    <property type="match status" value="1"/>
</dbReference>
<evidence type="ECO:0000256" key="8">
    <source>
        <dbReference type="SAM" id="SignalP"/>
    </source>
</evidence>
<dbReference type="RefSeq" id="WP_379860957.1">
    <property type="nucleotide sequence ID" value="NZ_JBHMFC010000031.1"/>
</dbReference>
<name>A0ABV5FBJ2_9FLAO</name>
<dbReference type="SMART" id="SM01217">
    <property type="entry name" value="Fn3_like"/>
    <property type="match status" value="1"/>
</dbReference>
<comment type="catalytic activity">
    <reaction evidence="1">
        <text>Hydrolysis of terminal, non-reducing beta-D-glucosyl residues with release of beta-D-glucose.</text>
        <dbReference type="EC" id="3.2.1.21"/>
    </reaction>
</comment>
<keyword evidence="6 7" id="KW-0326">Glycosidase</keyword>
<dbReference type="InterPro" id="IPR051915">
    <property type="entry name" value="Cellulose_Degrad_GH3"/>
</dbReference>
<dbReference type="Gene3D" id="2.60.40.10">
    <property type="entry name" value="Immunoglobulins"/>
    <property type="match status" value="1"/>
</dbReference>
<keyword evidence="11" id="KW-1185">Reference proteome</keyword>
<dbReference type="InterPro" id="IPR013783">
    <property type="entry name" value="Ig-like_fold"/>
</dbReference>
<dbReference type="InterPro" id="IPR002772">
    <property type="entry name" value="Glyco_hydro_3_C"/>
</dbReference>
<dbReference type="Gene3D" id="3.40.50.1700">
    <property type="entry name" value="Glycoside hydrolase family 3 C-terminal domain"/>
    <property type="match status" value="1"/>
</dbReference>
<evidence type="ECO:0000256" key="5">
    <source>
        <dbReference type="ARBA" id="ARBA00022801"/>
    </source>
</evidence>
<dbReference type="Pfam" id="PF14310">
    <property type="entry name" value="Fn3-like"/>
    <property type="match status" value="1"/>
</dbReference>
<gene>
    <name evidence="10" type="ORF">ACFFU9_08395</name>
</gene>
<evidence type="ECO:0000256" key="2">
    <source>
        <dbReference type="ARBA" id="ARBA00005336"/>
    </source>
</evidence>
<evidence type="ECO:0000313" key="11">
    <source>
        <dbReference type="Proteomes" id="UP001589585"/>
    </source>
</evidence>
<keyword evidence="4 8" id="KW-0732">Signal</keyword>
<dbReference type="InterPro" id="IPR026891">
    <property type="entry name" value="Fn3-like"/>
</dbReference>
<dbReference type="InterPro" id="IPR036881">
    <property type="entry name" value="Glyco_hydro_3_C_sf"/>
</dbReference>
<dbReference type="SUPFAM" id="SSF52279">
    <property type="entry name" value="Beta-D-glucan exohydrolase, C-terminal domain"/>
    <property type="match status" value="1"/>
</dbReference>
<keyword evidence="5 7" id="KW-0378">Hydrolase</keyword>
<evidence type="ECO:0000256" key="3">
    <source>
        <dbReference type="ARBA" id="ARBA00012744"/>
    </source>
</evidence>
<evidence type="ECO:0000259" key="9">
    <source>
        <dbReference type="SMART" id="SM01217"/>
    </source>
</evidence>
<dbReference type="InterPro" id="IPR036962">
    <property type="entry name" value="Glyco_hydro_3_N_sf"/>
</dbReference>
<dbReference type="Pfam" id="PF01915">
    <property type="entry name" value="Glyco_hydro_3_C"/>
    <property type="match status" value="1"/>
</dbReference>
<feature type="chain" id="PRO_5046397538" description="beta-glucosidase" evidence="8">
    <location>
        <begin position="20"/>
        <end position="732"/>
    </location>
</feature>
<dbReference type="Gene3D" id="3.20.20.300">
    <property type="entry name" value="Glycoside hydrolase, family 3, N-terminal domain"/>
    <property type="match status" value="1"/>
</dbReference>
<dbReference type="PRINTS" id="PR00133">
    <property type="entry name" value="GLHYDRLASE3"/>
</dbReference>
<dbReference type="Proteomes" id="UP001589585">
    <property type="component" value="Unassembled WGS sequence"/>
</dbReference>
<sequence length="732" mass="82341">MKKLITASFLILTCTLLFSQNKTALYKNRTAPIEERIADLLQVMTLEEKILQMNQWAYGKNDNPNNYESKIKDLNPNIGSLIYRSTDPKYRNFIQKKAMEESRLGIPIIFGFDVVHGYRTIFPIPLAQACSWNTALVKKSCEIAAKEAWLTGIDWTFSPMVDVARDPRWGRVSESYGEDPYANSVFGVAAIEGYQGHKLSEKFTIAACLKHYVGYSLSEGGRDYHYSDVSSQTLWETFMPPFEAGIKAGAATVMSGFNDISGIPASANHYTLTEILKDRWGHDGFVVSDWGSIKNLIYQGVARNPKEAALKAFLSGVDMDMVDDLYYDNLPTLVAEGKITEQQIDDTVKRILRLKFRLGLFDQPYVDELDEKERYLQPEDLLTAKALAAESMVLLKNKNELLPIKSHYKNIAIIGPMVKDSIHIMGFWEGKGRPEDVETIHDGLIKEFGTQLNLHYAKGSDFDGNDTSGFKKARQAANKSDAIIVFLGEKRDWSGENGSRSTISLPKIQEQLVLELKKTGKPLILVLSSGRPLELFRLHHEADAIIEMWQPGTTGGSAISGILSGRINPSGKLAITFPQTTGQIPMTYNMRPSAVPKSGHYQDIPAEPLYWMGHGLSYTTFDYSPIKLSSTTLKKQDTLIAQIEITNKGDRAGKEAVLWYISDPVANISRPVKELKYFEKKNIEKGETTLYRFEIQPHRDLSYVDGNGKRHLETGEYFVMVEDQKVSFKIVE</sequence>
<comment type="similarity">
    <text evidence="2 7">Belongs to the glycosyl hydrolase 3 family.</text>
</comment>
<dbReference type="PANTHER" id="PTHR30620">
    <property type="entry name" value="PERIPLASMIC BETA-GLUCOSIDASE-RELATED"/>
    <property type="match status" value="1"/>
</dbReference>
<comment type="caution">
    <text evidence="10">The sequence shown here is derived from an EMBL/GenBank/DDBJ whole genome shotgun (WGS) entry which is preliminary data.</text>
</comment>
<proteinExistence type="inferred from homology"/>
<dbReference type="PANTHER" id="PTHR30620:SF16">
    <property type="entry name" value="LYSOSOMAL BETA GLUCOSIDASE"/>
    <property type="match status" value="1"/>
</dbReference>
<dbReference type="PROSITE" id="PS00775">
    <property type="entry name" value="GLYCOSYL_HYDROL_F3"/>
    <property type="match status" value="1"/>
</dbReference>
<evidence type="ECO:0000256" key="7">
    <source>
        <dbReference type="RuleBase" id="RU361161"/>
    </source>
</evidence>
<accession>A0ABV5FBJ2</accession>
<dbReference type="EC" id="3.2.1.21" evidence="3"/>